<keyword evidence="1" id="KW-1133">Transmembrane helix</keyword>
<evidence type="ECO:0000313" key="3">
    <source>
        <dbReference type="Proteomes" id="UP000708208"/>
    </source>
</evidence>
<evidence type="ECO:0000313" key="2">
    <source>
        <dbReference type="EMBL" id="CAG7829537.1"/>
    </source>
</evidence>
<keyword evidence="1" id="KW-0472">Membrane</keyword>
<comment type="caution">
    <text evidence="2">The sequence shown here is derived from an EMBL/GenBank/DDBJ whole genome shotgun (WGS) entry which is preliminary data.</text>
</comment>
<feature type="transmembrane region" description="Helical" evidence="1">
    <location>
        <begin position="7"/>
        <end position="28"/>
    </location>
</feature>
<sequence length="84" mass="9544">MEFIRNVYAWACQLWVIAFTALISIFTLDQDVVDLQAFGPANQVPQEIPNPMEPEEAEFFLALENPLWAIGNPHIPVSRMSRKG</sequence>
<dbReference type="EMBL" id="CAJVCH010551893">
    <property type="protein sequence ID" value="CAG7829537.1"/>
    <property type="molecule type" value="Genomic_DNA"/>
</dbReference>
<evidence type="ECO:0000256" key="1">
    <source>
        <dbReference type="SAM" id="Phobius"/>
    </source>
</evidence>
<organism evidence="2 3">
    <name type="scientific">Allacma fusca</name>
    <dbReference type="NCBI Taxonomy" id="39272"/>
    <lineage>
        <taxon>Eukaryota</taxon>
        <taxon>Metazoa</taxon>
        <taxon>Ecdysozoa</taxon>
        <taxon>Arthropoda</taxon>
        <taxon>Hexapoda</taxon>
        <taxon>Collembola</taxon>
        <taxon>Symphypleona</taxon>
        <taxon>Sminthuridae</taxon>
        <taxon>Allacma</taxon>
    </lineage>
</organism>
<dbReference type="Proteomes" id="UP000708208">
    <property type="component" value="Unassembled WGS sequence"/>
</dbReference>
<keyword evidence="3" id="KW-1185">Reference proteome</keyword>
<gene>
    <name evidence="2" type="ORF">AFUS01_LOCUS39396</name>
</gene>
<name>A0A8J2LC80_9HEXA</name>
<protein>
    <submittedName>
        <fullName evidence="2">Uncharacterized protein</fullName>
    </submittedName>
</protein>
<reference evidence="2" key="1">
    <citation type="submission" date="2021-06" db="EMBL/GenBank/DDBJ databases">
        <authorList>
            <person name="Hodson N. C."/>
            <person name="Mongue J. A."/>
            <person name="Jaron S. K."/>
        </authorList>
    </citation>
    <scope>NUCLEOTIDE SEQUENCE</scope>
</reference>
<keyword evidence="1" id="KW-0812">Transmembrane</keyword>
<dbReference type="AlphaFoldDB" id="A0A8J2LC80"/>
<proteinExistence type="predicted"/>
<accession>A0A8J2LC80</accession>